<feature type="region of interest" description="Disordered" evidence="1">
    <location>
        <begin position="31"/>
        <end position="66"/>
    </location>
</feature>
<dbReference type="EMBL" id="GBRH01244468">
    <property type="protein sequence ID" value="JAD53427.1"/>
    <property type="molecule type" value="Transcribed_RNA"/>
</dbReference>
<organism evidence="2">
    <name type="scientific">Arundo donax</name>
    <name type="common">Giant reed</name>
    <name type="synonym">Donax arundinaceus</name>
    <dbReference type="NCBI Taxonomy" id="35708"/>
    <lineage>
        <taxon>Eukaryota</taxon>
        <taxon>Viridiplantae</taxon>
        <taxon>Streptophyta</taxon>
        <taxon>Embryophyta</taxon>
        <taxon>Tracheophyta</taxon>
        <taxon>Spermatophyta</taxon>
        <taxon>Magnoliopsida</taxon>
        <taxon>Liliopsida</taxon>
        <taxon>Poales</taxon>
        <taxon>Poaceae</taxon>
        <taxon>PACMAD clade</taxon>
        <taxon>Arundinoideae</taxon>
        <taxon>Arundineae</taxon>
        <taxon>Arundo</taxon>
    </lineage>
</organism>
<protein>
    <submittedName>
        <fullName evidence="2">Uncharacterized protein</fullName>
    </submittedName>
</protein>
<dbReference type="AlphaFoldDB" id="A0A0A9B273"/>
<reference evidence="2" key="1">
    <citation type="submission" date="2014-09" db="EMBL/GenBank/DDBJ databases">
        <authorList>
            <person name="Magalhaes I.L.F."/>
            <person name="Oliveira U."/>
            <person name="Santos F.R."/>
            <person name="Vidigal T.H.D.A."/>
            <person name="Brescovit A.D."/>
            <person name="Santos A.J."/>
        </authorList>
    </citation>
    <scope>NUCLEOTIDE SEQUENCE</scope>
    <source>
        <tissue evidence="2">Shoot tissue taken approximately 20 cm above the soil surface</tissue>
    </source>
</reference>
<evidence type="ECO:0000313" key="2">
    <source>
        <dbReference type="EMBL" id="JAD53427.1"/>
    </source>
</evidence>
<feature type="compositionally biased region" description="Basic residues" evidence="1">
    <location>
        <begin position="48"/>
        <end position="59"/>
    </location>
</feature>
<accession>A0A0A9B273</accession>
<evidence type="ECO:0000256" key="1">
    <source>
        <dbReference type="SAM" id="MobiDB-lite"/>
    </source>
</evidence>
<reference evidence="2" key="2">
    <citation type="journal article" date="2015" name="Data Brief">
        <title>Shoot transcriptome of the giant reed, Arundo donax.</title>
        <authorList>
            <person name="Barrero R.A."/>
            <person name="Guerrero F.D."/>
            <person name="Moolhuijzen P."/>
            <person name="Goolsby J.A."/>
            <person name="Tidwell J."/>
            <person name="Bellgard S.E."/>
            <person name="Bellgard M.I."/>
        </authorList>
    </citation>
    <scope>NUCLEOTIDE SEQUENCE</scope>
    <source>
        <tissue evidence="2">Shoot tissue taken approximately 20 cm above the soil surface</tissue>
    </source>
</reference>
<sequence>MVYSSSGIGILSDAVIRFAMAAPAPMPVAVAPPSRHCTCDDEEGRLPRAGRRRRRGRGRQGREEVHAGVLQAHTWRSRCLYSSSRMAYVGTRRNAGTRPRTPP</sequence>
<name>A0A0A9B273_ARUDO</name>
<proteinExistence type="predicted"/>